<dbReference type="Pfam" id="PF00085">
    <property type="entry name" value="Thioredoxin"/>
    <property type="match status" value="1"/>
</dbReference>
<dbReference type="PANTHER" id="PTHR18929">
    <property type="entry name" value="PROTEIN DISULFIDE ISOMERASE"/>
    <property type="match status" value="1"/>
</dbReference>
<dbReference type="EC" id="5.3.4.1" evidence="4"/>
<evidence type="ECO:0000256" key="7">
    <source>
        <dbReference type="ARBA" id="ARBA00023284"/>
    </source>
</evidence>
<dbReference type="SUPFAM" id="SSF144122">
    <property type="entry name" value="Tim10-like"/>
    <property type="match status" value="1"/>
</dbReference>
<protein>
    <recommendedName>
        <fullName evidence="4">protein disulfide-isomerase</fullName>
        <ecNumber evidence="4">5.3.4.1</ecNumber>
    </recommendedName>
</protein>
<evidence type="ECO:0000313" key="9">
    <source>
        <dbReference type="EMBL" id="EER04383.1"/>
    </source>
</evidence>
<dbReference type="GeneID" id="9037037"/>
<dbReference type="EMBL" id="GG681687">
    <property type="protein sequence ID" value="EER04383.1"/>
    <property type="molecule type" value="Genomic_DNA"/>
</dbReference>
<dbReference type="OrthoDB" id="72053at2759"/>
<dbReference type="SUPFAM" id="SSF52833">
    <property type="entry name" value="Thioredoxin-like"/>
    <property type="match status" value="1"/>
</dbReference>
<dbReference type="PROSITE" id="PS51352">
    <property type="entry name" value="THIOREDOXIN_2"/>
    <property type="match status" value="1"/>
</dbReference>
<dbReference type="InterPro" id="IPR004217">
    <property type="entry name" value="Tim10-like"/>
</dbReference>
<dbReference type="Gene3D" id="3.40.30.10">
    <property type="entry name" value="Glutaredoxin"/>
    <property type="match status" value="2"/>
</dbReference>
<dbReference type="InterPro" id="IPR036249">
    <property type="entry name" value="Thioredoxin-like_sf"/>
</dbReference>
<evidence type="ECO:0000256" key="1">
    <source>
        <dbReference type="ARBA" id="ARBA00001182"/>
    </source>
</evidence>
<organism evidence="10">
    <name type="scientific">Perkinsus marinus (strain ATCC 50983 / TXsc)</name>
    <dbReference type="NCBI Taxonomy" id="423536"/>
    <lineage>
        <taxon>Eukaryota</taxon>
        <taxon>Sar</taxon>
        <taxon>Alveolata</taxon>
        <taxon>Perkinsozoa</taxon>
        <taxon>Perkinsea</taxon>
        <taxon>Perkinsida</taxon>
        <taxon>Perkinsidae</taxon>
        <taxon>Perkinsus</taxon>
    </lineage>
</organism>
<comment type="subcellular location">
    <subcellularLocation>
        <location evidence="2">Endoplasmic reticulum lumen</location>
    </subcellularLocation>
</comment>
<accession>C5LFW6</accession>
<dbReference type="Proteomes" id="UP000007800">
    <property type="component" value="Unassembled WGS sequence"/>
</dbReference>
<dbReference type="InterPro" id="IPR013766">
    <property type="entry name" value="Thioredoxin_domain"/>
</dbReference>
<dbReference type="Gene3D" id="1.10.287.810">
    <property type="entry name" value="Mitochondrial import inner membrane translocase subunit tim13 like domains"/>
    <property type="match status" value="1"/>
</dbReference>
<dbReference type="CDD" id="cd02995">
    <property type="entry name" value="PDI_a_PDI_a'_C"/>
    <property type="match status" value="1"/>
</dbReference>
<dbReference type="GO" id="GO:0005788">
    <property type="term" value="C:endoplasmic reticulum lumen"/>
    <property type="evidence" value="ECO:0007669"/>
    <property type="project" value="UniProtKB-SubCell"/>
</dbReference>
<comment type="catalytic activity">
    <reaction evidence="1">
        <text>Catalyzes the rearrangement of -S-S- bonds in proteins.</text>
        <dbReference type="EC" id="5.3.4.1"/>
    </reaction>
</comment>
<dbReference type="AlphaFoldDB" id="C5LFW6"/>
<dbReference type="InterPro" id="IPR017937">
    <property type="entry name" value="Thioredoxin_CS"/>
</dbReference>
<name>C5LFW6_PERM5</name>
<dbReference type="InParanoid" id="C5LFW6"/>
<evidence type="ECO:0000313" key="10">
    <source>
        <dbReference type="Proteomes" id="UP000007800"/>
    </source>
</evidence>
<keyword evidence="10" id="KW-1185">Reference proteome</keyword>
<dbReference type="InterPro" id="IPR035427">
    <property type="entry name" value="Tim10-like_dom_sf"/>
</dbReference>
<dbReference type="Pfam" id="PF02953">
    <property type="entry name" value="zf-Tim10_DDP"/>
    <property type="match status" value="1"/>
</dbReference>
<sequence length="463" mass="52689">MHLVAHIVEFKPFFDNAVEKLAMHDPPMRFGMIDGIQYPNAILKHQIPYYPTVKLFIDSQEHQLPLTEMHVGDPKCAAKVVNWVNRFIHKDHVMESVGDFEKFAENNPLLAIGLFNDERDGEFFKHCTRHFDDVFFAIAYGQVAEDIVDHLYNRRKISSRPAGFPAIILLYLHDDHHAIYQGELDYRKVDNFILSRRVPLITEYTSEGAETLLSSGMPVLYLIRDKDTQAGKEAEVNLRELAKDFLGSLLFSVCDISGGHHIDNLLNELGVDPVVSDNFEDIVMNDEHDVLVNYFAPWCGHCRQLSGIYSSLGEKVKHLSSTLKIVKVDATQNELPFRVDVFPTIALYPAGRKHAPVAFHGPRTVDRFIEFLKENAVHQLTDKPPVYDAYGNMQTRKTCFDKCIAKNGRFVDQLGKNEQICLAKCMDRMFESYSIVTKASAEMAQNLQSSLDQEQQSSSSSFL</sequence>
<dbReference type="GO" id="GO:0034976">
    <property type="term" value="P:response to endoplasmic reticulum stress"/>
    <property type="evidence" value="ECO:0007669"/>
    <property type="project" value="TreeGrafter"/>
</dbReference>
<comment type="similarity">
    <text evidence="3">Belongs to the protein disulfide isomerase family.</text>
</comment>
<dbReference type="PROSITE" id="PS00194">
    <property type="entry name" value="THIOREDOXIN_1"/>
    <property type="match status" value="1"/>
</dbReference>
<evidence type="ECO:0000256" key="2">
    <source>
        <dbReference type="ARBA" id="ARBA00004319"/>
    </source>
</evidence>
<evidence type="ECO:0000256" key="4">
    <source>
        <dbReference type="ARBA" id="ARBA00012723"/>
    </source>
</evidence>
<feature type="domain" description="Thioredoxin" evidence="8">
    <location>
        <begin position="242"/>
        <end position="377"/>
    </location>
</feature>
<dbReference type="GO" id="GO:0006457">
    <property type="term" value="P:protein folding"/>
    <property type="evidence" value="ECO:0007669"/>
    <property type="project" value="TreeGrafter"/>
</dbReference>
<reference evidence="9 10" key="1">
    <citation type="submission" date="2008-07" db="EMBL/GenBank/DDBJ databases">
        <authorList>
            <person name="El-Sayed N."/>
            <person name="Caler E."/>
            <person name="Inman J."/>
            <person name="Amedeo P."/>
            <person name="Hass B."/>
            <person name="Wortman J."/>
        </authorList>
    </citation>
    <scope>NUCLEOTIDE SEQUENCE [LARGE SCALE GENOMIC DNA]</scope>
    <source>
        <strain evidence="10">ATCC 50983 / TXsc</strain>
    </source>
</reference>
<keyword evidence="7" id="KW-0676">Redox-active center</keyword>
<keyword evidence="6" id="KW-0413">Isomerase</keyword>
<evidence type="ECO:0000256" key="5">
    <source>
        <dbReference type="ARBA" id="ARBA00022824"/>
    </source>
</evidence>
<evidence type="ECO:0000256" key="6">
    <source>
        <dbReference type="ARBA" id="ARBA00023235"/>
    </source>
</evidence>
<dbReference type="Pfam" id="PF13848">
    <property type="entry name" value="Thioredoxin_6"/>
    <property type="match status" value="1"/>
</dbReference>
<keyword evidence="5" id="KW-0256">Endoplasmic reticulum</keyword>
<evidence type="ECO:0000256" key="3">
    <source>
        <dbReference type="ARBA" id="ARBA00006347"/>
    </source>
</evidence>
<dbReference type="RefSeq" id="XP_002772567.1">
    <property type="nucleotide sequence ID" value="XM_002772521.1"/>
</dbReference>
<proteinExistence type="inferred from homology"/>
<gene>
    <name evidence="9" type="ORF">Pmar_PMAR021540</name>
</gene>
<evidence type="ECO:0000259" key="8">
    <source>
        <dbReference type="PROSITE" id="PS51352"/>
    </source>
</evidence>
<dbReference type="GO" id="GO:0003756">
    <property type="term" value="F:protein disulfide isomerase activity"/>
    <property type="evidence" value="ECO:0007669"/>
    <property type="project" value="UniProtKB-EC"/>
</dbReference>
<dbReference type="PANTHER" id="PTHR18929:SF132">
    <property type="entry name" value="PROTEIN DISULFIDE-ISOMERASE A3"/>
    <property type="match status" value="1"/>
</dbReference>